<name>A0AAV4RHC8_CAEEX</name>
<feature type="non-terminal residue" evidence="1">
    <location>
        <position position="1"/>
    </location>
</feature>
<protein>
    <submittedName>
        <fullName evidence="1">Uncharacterized protein</fullName>
    </submittedName>
</protein>
<evidence type="ECO:0000313" key="2">
    <source>
        <dbReference type="Proteomes" id="UP001054945"/>
    </source>
</evidence>
<reference evidence="1 2" key="1">
    <citation type="submission" date="2021-06" db="EMBL/GenBank/DDBJ databases">
        <title>Caerostris extrusa draft genome.</title>
        <authorList>
            <person name="Kono N."/>
            <person name="Arakawa K."/>
        </authorList>
    </citation>
    <scope>NUCLEOTIDE SEQUENCE [LARGE SCALE GENOMIC DNA]</scope>
</reference>
<comment type="caution">
    <text evidence="1">The sequence shown here is derived from an EMBL/GenBank/DDBJ whole genome shotgun (WGS) entry which is preliminary data.</text>
</comment>
<dbReference type="Proteomes" id="UP001054945">
    <property type="component" value="Unassembled WGS sequence"/>
</dbReference>
<keyword evidence="2" id="KW-1185">Reference proteome</keyword>
<dbReference type="EMBL" id="BPLR01007964">
    <property type="protein sequence ID" value="GIY21120.1"/>
    <property type="molecule type" value="Genomic_DNA"/>
</dbReference>
<proteinExistence type="predicted"/>
<organism evidence="1 2">
    <name type="scientific">Caerostris extrusa</name>
    <name type="common">Bark spider</name>
    <name type="synonym">Caerostris bankana</name>
    <dbReference type="NCBI Taxonomy" id="172846"/>
    <lineage>
        <taxon>Eukaryota</taxon>
        <taxon>Metazoa</taxon>
        <taxon>Ecdysozoa</taxon>
        <taxon>Arthropoda</taxon>
        <taxon>Chelicerata</taxon>
        <taxon>Arachnida</taxon>
        <taxon>Araneae</taxon>
        <taxon>Araneomorphae</taxon>
        <taxon>Entelegynae</taxon>
        <taxon>Araneoidea</taxon>
        <taxon>Araneidae</taxon>
        <taxon>Caerostris</taxon>
    </lineage>
</organism>
<sequence>TRNPNKINQTVTVQRQLVLFQTNPPFQTVNRPNRRNPSSYSCEVCECHLFKAIGKVRVRFGNPRSLSASRA</sequence>
<gene>
    <name evidence="1" type="ORF">CEXT_678451</name>
</gene>
<accession>A0AAV4RHC8</accession>
<dbReference type="AlphaFoldDB" id="A0AAV4RHC8"/>
<evidence type="ECO:0000313" key="1">
    <source>
        <dbReference type="EMBL" id="GIY21120.1"/>
    </source>
</evidence>